<evidence type="ECO:0000313" key="3">
    <source>
        <dbReference type="Proteomes" id="UP000318509"/>
    </source>
</evidence>
<dbReference type="Proteomes" id="UP000318509">
    <property type="component" value="Unassembled WGS sequence"/>
</dbReference>
<comment type="caution">
    <text evidence="2">The sequence shown here is derived from an EMBL/GenBank/DDBJ whole genome shotgun (WGS) entry which is preliminary data.</text>
</comment>
<gene>
    <name evidence="2" type="ORF">E6H00_03315</name>
</gene>
<protein>
    <submittedName>
        <fullName evidence="2">DUF1634 domain-containing protein</fullName>
    </submittedName>
</protein>
<organism evidence="2 3">
    <name type="scientific">Candidatus Segetimicrobium genomatis</name>
    <dbReference type="NCBI Taxonomy" id="2569760"/>
    <lineage>
        <taxon>Bacteria</taxon>
        <taxon>Bacillati</taxon>
        <taxon>Candidatus Sysuimicrobiota</taxon>
        <taxon>Candidatus Sysuimicrobiia</taxon>
        <taxon>Candidatus Sysuimicrobiales</taxon>
        <taxon>Candidatus Segetimicrobiaceae</taxon>
        <taxon>Candidatus Segetimicrobium</taxon>
    </lineage>
</organism>
<dbReference type="InterPro" id="IPR012861">
    <property type="entry name" value="DUF1634"/>
</dbReference>
<dbReference type="Pfam" id="PF07843">
    <property type="entry name" value="DUF1634"/>
    <property type="match status" value="1"/>
</dbReference>
<keyword evidence="1" id="KW-0472">Membrane</keyword>
<name>A0A537K848_9BACT</name>
<feature type="transmembrane region" description="Helical" evidence="1">
    <location>
        <begin position="33"/>
        <end position="54"/>
    </location>
</feature>
<keyword evidence="1" id="KW-0812">Transmembrane</keyword>
<dbReference type="EMBL" id="VBAK01000078">
    <property type="protein sequence ID" value="TMI91914.1"/>
    <property type="molecule type" value="Genomic_DNA"/>
</dbReference>
<dbReference type="AlphaFoldDB" id="A0A537K848"/>
<keyword evidence="1" id="KW-1133">Transmembrane helix</keyword>
<proteinExistence type="predicted"/>
<reference evidence="2 3" key="1">
    <citation type="journal article" date="2019" name="Nat. Microbiol.">
        <title>Mediterranean grassland soil C-N compound turnover is dependent on rainfall and depth, and is mediated by genomically divergent microorganisms.</title>
        <authorList>
            <person name="Diamond S."/>
            <person name="Andeer P.F."/>
            <person name="Li Z."/>
            <person name="Crits-Christoph A."/>
            <person name="Burstein D."/>
            <person name="Anantharaman K."/>
            <person name="Lane K.R."/>
            <person name="Thomas B.C."/>
            <person name="Pan C."/>
            <person name="Northen T.R."/>
            <person name="Banfield J.F."/>
        </authorList>
    </citation>
    <scope>NUCLEOTIDE SEQUENCE [LARGE SCALE GENOMIC DNA]</scope>
    <source>
        <strain evidence="2">NP_3</strain>
    </source>
</reference>
<accession>A0A537K848</accession>
<evidence type="ECO:0000256" key="1">
    <source>
        <dbReference type="SAM" id="Phobius"/>
    </source>
</evidence>
<feature type="transmembrane region" description="Helical" evidence="1">
    <location>
        <begin position="122"/>
        <end position="142"/>
    </location>
</feature>
<feature type="transmembrane region" description="Helical" evidence="1">
    <location>
        <begin position="93"/>
        <end position="116"/>
    </location>
</feature>
<evidence type="ECO:0000313" key="2">
    <source>
        <dbReference type="EMBL" id="TMI91914.1"/>
    </source>
</evidence>
<sequence length="150" mass="15479">MKTGLGRVAGTGAPRGAGAAAVDMGPRLLVSSMLRYGVLLASLVIVGGLVFLLIQVGPRAFVSMPRTSISESTDLTSIRAVVRELLPPEPEAVIEAGILLLIVTPVLTVGATAIAFAMERDWLYVAITTFVFAMLLLGFALGRATSPGGG</sequence>